<proteinExistence type="predicted"/>
<comment type="caution">
    <text evidence="5">The sequence shown here is derived from an EMBL/GenBank/DDBJ whole genome shotgun (WGS) entry which is preliminary data.</text>
</comment>
<dbReference type="Gene3D" id="2.10.109.10">
    <property type="entry name" value="Umud Fragment, subunit A"/>
    <property type="match status" value="1"/>
</dbReference>
<keyword evidence="2" id="KW-0238">DNA-binding</keyword>
<name>A0A2A5T4C1_9GAMM</name>
<dbReference type="EMBL" id="NBYY01000012">
    <property type="protein sequence ID" value="PCS23015.1"/>
    <property type="molecule type" value="Genomic_DNA"/>
</dbReference>
<dbReference type="Pfam" id="PF01381">
    <property type="entry name" value="HTH_3"/>
    <property type="match status" value="1"/>
</dbReference>
<dbReference type="RefSeq" id="WP_097356315.1">
    <property type="nucleotide sequence ID" value="NZ_CAWNJE010000034.1"/>
</dbReference>
<dbReference type="CDD" id="cd00093">
    <property type="entry name" value="HTH_XRE"/>
    <property type="match status" value="1"/>
</dbReference>
<dbReference type="PROSITE" id="PS50943">
    <property type="entry name" value="HTH_CROC1"/>
    <property type="match status" value="1"/>
</dbReference>
<dbReference type="OrthoDB" id="9791537at2"/>
<gene>
    <name evidence="5" type="ORF">BTN49_1343</name>
</gene>
<dbReference type="PANTHER" id="PTHR40661">
    <property type="match status" value="1"/>
</dbReference>
<sequence>MSIAERIKEIREQKLNLSKKELAGLLNISQTAVNQWEKGVNLPAQKNLIKLSKIAGVSYEWLIQGQISDKTLEDSKLVIPFYRDIEAIGRWGINCDSEVLMISSHLIPIDKSLNKNVIALLVSGDSMEPAISDNGIVFVDTSEIKITDGRVFVYQLDNRLRIKRIEFSVNGLIIKNFNSSYNDERVSLLDFKEVKMIGRVIYSINRL</sequence>
<dbReference type="Proteomes" id="UP000219020">
    <property type="component" value="Unassembled WGS sequence"/>
</dbReference>
<evidence type="ECO:0000313" key="5">
    <source>
        <dbReference type="EMBL" id="PCS23015.1"/>
    </source>
</evidence>
<dbReference type="AlphaFoldDB" id="A0A2A5T4C1"/>
<dbReference type="InterPro" id="IPR039418">
    <property type="entry name" value="LexA-like"/>
</dbReference>
<dbReference type="SUPFAM" id="SSF47413">
    <property type="entry name" value="lambda repressor-like DNA-binding domains"/>
    <property type="match status" value="1"/>
</dbReference>
<feature type="domain" description="HTH cro/C1-type" evidence="4">
    <location>
        <begin position="7"/>
        <end position="62"/>
    </location>
</feature>
<dbReference type="SUPFAM" id="SSF51306">
    <property type="entry name" value="LexA/Signal peptidase"/>
    <property type="match status" value="1"/>
</dbReference>
<evidence type="ECO:0000259" key="4">
    <source>
        <dbReference type="PROSITE" id="PS50943"/>
    </source>
</evidence>
<dbReference type="InterPro" id="IPR036286">
    <property type="entry name" value="LexA/Signal_pep-like_sf"/>
</dbReference>
<organism evidence="5 6">
    <name type="scientific">Candidatus Enterovibrio escicola</name>
    <dbReference type="NCBI Taxonomy" id="1927127"/>
    <lineage>
        <taxon>Bacteria</taxon>
        <taxon>Pseudomonadati</taxon>
        <taxon>Pseudomonadota</taxon>
        <taxon>Gammaproteobacteria</taxon>
        <taxon>Vibrionales</taxon>
        <taxon>Vibrionaceae</taxon>
        <taxon>Enterovibrio</taxon>
    </lineage>
</organism>
<dbReference type="GeneID" id="66951525"/>
<dbReference type="Gene3D" id="1.10.260.40">
    <property type="entry name" value="lambda repressor-like DNA-binding domains"/>
    <property type="match status" value="1"/>
</dbReference>
<protein>
    <submittedName>
        <fullName evidence="5">Phage repressor</fullName>
    </submittedName>
</protein>
<keyword evidence="3" id="KW-0804">Transcription</keyword>
<dbReference type="CDD" id="cd06529">
    <property type="entry name" value="S24_LexA-like"/>
    <property type="match status" value="1"/>
</dbReference>
<dbReference type="InterPro" id="IPR001387">
    <property type="entry name" value="Cro/C1-type_HTH"/>
</dbReference>
<keyword evidence="6" id="KW-1185">Reference proteome</keyword>
<dbReference type="InterPro" id="IPR010982">
    <property type="entry name" value="Lambda_DNA-bd_dom_sf"/>
</dbReference>
<evidence type="ECO:0000256" key="3">
    <source>
        <dbReference type="ARBA" id="ARBA00023163"/>
    </source>
</evidence>
<evidence type="ECO:0000313" key="6">
    <source>
        <dbReference type="Proteomes" id="UP000219020"/>
    </source>
</evidence>
<reference evidence="6" key="1">
    <citation type="submission" date="2017-04" db="EMBL/GenBank/DDBJ databases">
        <title>Genome evolution of the luminous symbionts of deep sea anglerfish.</title>
        <authorList>
            <person name="Hendry T.A."/>
        </authorList>
    </citation>
    <scope>NUCLEOTIDE SEQUENCE [LARGE SCALE GENOMIC DNA]</scope>
</reference>
<keyword evidence="1" id="KW-0805">Transcription regulation</keyword>
<dbReference type="Pfam" id="PF00717">
    <property type="entry name" value="Peptidase_S24"/>
    <property type="match status" value="1"/>
</dbReference>
<accession>A0A2A5T4C1</accession>
<dbReference type="GO" id="GO:0003677">
    <property type="term" value="F:DNA binding"/>
    <property type="evidence" value="ECO:0007669"/>
    <property type="project" value="UniProtKB-KW"/>
</dbReference>
<evidence type="ECO:0000256" key="1">
    <source>
        <dbReference type="ARBA" id="ARBA00023015"/>
    </source>
</evidence>
<dbReference type="PANTHER" id="PTHR40661:SF3">
    <property type="entry name" value="FELS-1 PROPHAGE TRANSCRIPTIONAL REGULATOR"/>
    <property type="match status" value="1"/>
</dbReference>
<dbReference type="SMART" id="SM00530">
    <property type="entry name" value="HTH_XRE"/>
    <property type="match status" value="1"/>
</dbReference>
<evidence type="ECO:0000256" key="2">
    <source>
        <dbReference type="ARBA" id="ARBA00023125"/>
    </source>
</evidence>
<dbReference type="InterPro" id="IPR015927">
    <property type="entry name" value="Peptidase_S24_S26A/B/C"/>
</dbReference>